<proteinExistence type="predicted"/>
<organism evidence="2 3">
    <name type="scientific">Nosema granulosis</name>
    <dbReference type="NCBI Taxonomy" id="83296"/>
    <lineage>
        <taxon>Eukaryota</taxon>
        <taxon>Fungi</taxon>
        <taxon>Fungi incertae sedis</taxon>
        <taxon>Microsporidia</taxon>
        <taxon>Nosematidae</taxon>
        <taxon>Nosema</taxon>
    </lineage>
</organism>
<evidence type="ECO:0000313" key="3">
    <source>
        <dbReference type="Proteomes" id="UP000740883"/>
    </source>
</evidence>
<dbReference type="AlphaFoldDB" id="A0A9P6GVC1"/>
<keyword evidence="1" id="KW-0732">Signal</keyword>
<dbReference type="EMBL" id="SBJO01001322">
    <property type="protein sequence ID" value="KAF9747731.1"/>
    <property type="molecule type" value="Genomic_DNA"/>
</dbReference>
<evidence type="ECO:0008006" key="4">
    <source>
        <dbReference type="Google" id="ProtNLM"/>
    </source>
</evidence>
<sequence>MLLLLFFLKFSCLEIYLLNSHNVYLKNCSRKTQDNLIKIENCVDQPPLNFQIENYKQYLAFFEVGLKDEIGKSKGGEAVLVPRGDKNPTWYILQLVDLDVFLVTLQSQCLTYNNSTNEFSFETCEYTDSQKFQFKNLKNPHRPNKDYKTDRMFVSPIHNGDEDNFTQEDFY</sequence>
<comment type="caution">
    <text evidence="2">The sequence shown here is derived from an EMBL/GenBank/DDBJ whole genome shotgun (WGS) entry which is preliminary data.</text>
</comment>
<keyword evidence="3" id="KW-1185">Reference proteome</keyword>
<reference evidence="2 3" key="1">
    <citation type="journal article" date="2020" name="Genome Biol. Evol.">
        <title>Comparative genomics of strictly vertically transmitted, feminizing microsporidia endosymbionts of amphipod crustaceans.</title>
        <authorList>
            <person name="Cormier A."/>
            <person name="Chebbi M.A."/>
            <person name="Giraud I."/>
            <person name="Wattier R."/>
            <person name="Teixeira M."/>
            <person name="Gilbert C."/>
            <person name="Rigaud T."/>
            <person name="Cordaux R."/>
        </authorList>
    </citation>
    <scope>NUCLEOTIDE SEQUENCE [LARGE SCALE GENOMIC DNA]</scope>
    <source>
        <strain evidence="2 3">Ou3-Ou53</strain>
    </source>
</reference>
<evidence type="ECO:0000313" key="2">
    <source>
        <dbReference type="EMBL" id="KAF9747731.1"/>
    </source>
</evidence>
<accession>A0A9P6GVC1</accession>
<protein>
    <recommendedName>
        <fullName evidence="4">Ricin B lectin domain-containing protein</fullName>
    </recommendedName>
</protein>
<name>A0A9P6GVC1_9MICR</name>
<dbReference type="Proteomes" id="UP000740883">
    <property type="component" value="Unassembled WGS sequence"/>
</dbReference>
<feature type="signal peptide" evidence="1">
    <location>
        <begin position="1"/>
        <end position="20"/>
    </location>
</feature>
<feature type="chain" id="PRO_5040218381" description="Ricin B lectin domain-containing protein" evidence="1">
    <location>
        <begin position="21"/>
        <end position="171"/>
    </location>
</feature>
<evidence type="ECO:0000256" key="1">
    <source>
        <dbReference type="SAM" id="SignalP"/>
    </source>
</evidence>
<gene>
    <name evidence="2" type="ORF">NGRA_3514</name>
</gene>